<evidence type="ECO:0000313" key="5">
    <source>
        <dbReference type="Proteomes" id="UP000653565"/>
    </source>
</evidence>
<evidence type="ECO:0000313" key="4">
    <source>
        <dbReference type="EMBL" id="KAF4226426.1"/>
    </source>
</evidence>
<dbReference type="EMBL" id="JAAAPX010000248">
    <property type="protein sequence ID" value="KAF4226426.1"/>
    <property type="molecule type" value="Genomic_DNA"/>
</dbReference>
<dbReference type="SFLD" id="SFLDG01162">
    <property type="entry name" value="I"/>
    <property type="match status" value="1"/>
</dbReference>
<evidence type="ECO:0000256" key="2">
    <source>
        <dbReference type="ARBA" id="ARBA00022679"/>
    </source>
</evidence>
<dbReference type="NCBIfam" id="TIGR03429">
    <property type="entry name" value="arom_pren_DMATS"/>
    <property type="match status" value="1"/>
</dbReference>
<feature type="binding site" evidence="3">
    <location>
        <position position="213"/>
    </location>
    <ligand>
        <name>dimethylallyl diphosphate</name>
        <dbReference type="ChEBI" id="CHEBI:57623"/>
    </ligand>
</feature>
<dbReference type="PANTHER" id="PTHR40627">
    <property type="entry name" value="INDOLE PRENYLTRANSFERASE TDIB-RELATED"/>
    <property type="match status" value="1"/>
</dbReference>
<feature type="binding site" evidence="3">
    <location>
        <position position="438"/>
    </location>
    <ligand>
        <name>dimethylallyl diphosphate</name>
        <dbReference type="ChEBI" id="CHEBI:57623"/>
    </ligand>
</feature>
<reference evidence="4" key="2">
    <citation type="submission" date="2020-04" db="EMBL/GenBank/DDBJ databases">
        <authorList>
            <person name="Santos R.A.C."/>
            <person name="Steenwyk J.L."/>
            <person name="Rivero-Menendez O."/>
            <person name="Mead M.E."/>
            <person name="Silva L.P."/>
            <person name="Bastos R.W."/>
            <person name="Alastruey-Izquierdo A."/>
            <person name="Goldman G.H."/>
            <person name="Rokas A."/>
        </authorList>
    </citation>
    <scope>NUCLEOTIDE SEQUENCE</scope>
    <source>
        <strain evidence="4">CNM-CM6805</strain>
    </source>
</reference>
<evidence type="ECO:0000256" key="1">
    <source>
        <dbReference type="ARBA" id="ARBA00010209"/>
    </source>
</evidence>
<dbReference type="InterPro" id="IPR012148">
    <property type="entry name" value="ABBA_DMATS-like"/>
</dbReference>
<feature type="binding site" evidence="3">
    <location>
        <position position="282"/>
    </location>
    <ligand>
        <name>dimethylallyl diphosphate</name>
        <dbReference type="ChEBI" id="CHEBI:57623"/>
    </ligand>
</feature>
<keyword evidence="2" id="KW-0808">Transferase</keyword>
<feature type="binding site" evidence="3">
    <location>
        <position position="442"/>
    </location>
    <ligand>
        <name>dimethylallyl diphosphate</name>
        <dbReference type="ChEBI" id="CHEBI:57623"/>
    </ligand>
</feature>
<proteinExistence type="inferred from homology"/>
<dbReference type="PANTHER" id="PTHR40627:SF3">
    <property type="entry name" value="PRENYLTRANSFERASE ASQH2-RELATED"/>
    <property type="match status" value="1"/>
</dbReference>
<dbReference type="PIRSF" id="PIRSF000509">
    <property type="entry name" value="Trp_DMAT"/>
    <property type="match status" value="1"/>
</dbReference>
<keyword evidence="5" id="KW-1185">Reference proteome</keyword>
<dbReference type="Pfam" id="PF11991">
    <property type="entry name" value="Trp_DMAT"/>
    <property type="match status" value="1"/>
</dbReference>
<evidence type="ECO:0000256" key="3">
    <source>
        <dbReference type="PIRSR" id="PIRSR000509-1"/>
    </source>
</evidence>
<protein>
    <submittedName>
        <fullName evidence="4">Uncharacterized protein</fullName>
    </submittedName>
</protein>
<accession>A0A8H4M2A2</accession>
<feature type="binding site" evidence="3">
    <location>
        <position position="123"/>
    </location>
    <ligand>
        <name>dimethylallyl diphosphate</name>
        <dbReference type="ChEBI" id="CHEBI:57623"/>
    </ligand>
</feature>
<dbReference type="CDD" id="cd13929">
    <property type="entry name" value="PT-DMATS_CymD"/>
    <property type="match status" value="1"/>
</dbReference>
<feature type="binding site" evidence="3">
    <location>
        <position position="109"/>
    </location>
    <ligand>
        <name>L-tryptophan</name>
        <dbReference type="ChEBI" id="CHEBI:57912"/>
    </ligand>
</feature>
<name>A0A8H4M2A2_9EURO</name>
<dbReference type="AlphaFoldDB" id="A0A8H4M2A2"/>
<dbReference type="Proteomes" id="UP000653565">
    <property type="component" value="Unassembled WGS sequence"/>
</dbReference>
<feature type="binding site" evidence="3">
    <location>
        <position position="280"/>
    </location>
    <ligand>
        <name>dimethylallyl diphosphate</name>
        <dbReference type="ChEBI" id="CHEBI:57623"/>
    </ligand>
</feature>
<feature type="binding site" evidence="3">
    <location>
        <position position="372"/>
    </location>
    <ligand>
        <name>dimethylallyl diphosphate</name>
        <dbReference type="ChEBI" id="CHEBI:57623"/>
    </ligand>
</feature>
<feature type="binding site" evidence="3">
    <location>
        <position position="215"/>
    </location>
    <ligand>
        <name>dimethylallyl diphosphate</name>
        <dbReference type="ChEBI" id="CHEBI:57623"/>
    </ligand>
</feature>
<dbReference type="GO" id="GO:0009820">
    <property type="term" value="P:alkaloid metabolic process"/>
    <property type="evidence" value="ECO:0007669"/>
    <property type="project" value="InterPro"/>
</dbReference>
<dbReference type="InterPro" id="IPR033964">
    <property type="entry name" value="ABBA"/>
</dbReference>
<comment type="caution">
    <text evidence="4">The sequence shown here is derived from an EMBL/GenBank/DDBJ whole genome shotgun (WGS) entry which is preliminary data.</text>
</comment>
<reference evidence="4" key="1">
    <citation type="journal article" date="2020" name="bioRxiv">
        <title>Genomic and phenotypic heterogeneity of clinical isolates of the human pathogens Aspergillus fumigatus, Aspergillus lentulus and Aspergillus fumigatiaffinis.</title>
        <authorList>
            <person name="dos Santos R.A.C."/>
            <person name="Steenwyk J.L."/>
            <person name="Rivero-Menendez O."/>
            <person name="Mead M.E."/>
            <person name="Silva L.P."/>
            <person name="Bastos R.W."/>
            <person name="Alastruey-Izquierdo A."/>
            <person name="Goldman G.H."/>
            <person name="Rokas A."/>
        </authorList>
    </citation>
    <scope>NUCLEOTIDE SEQUENCE</scope>
    <source>
        <strain evidence="4">CNM-CM6805</strain>
    </source>
</reference>
<dbReference type="InterPro" id="IPR017795">
    <property type="entry name" value="ABBA_NscD-like"/>
</dbReference>
<dbReference type="GO" id="GO:0016765">
    <property type="term" value="F:transferase activity, transferring alkyl or aryl (other than methyl) groups"/>
    <property type="evidence" value="ECO:0007669"/>
    <property type="project" value="InterPro"/>
</dbReference>
<comment type="similarity">
    <text evidence="1">Belongs to the tryptophan dimethylallyltransferase family.</text>
</comment>
<feature type="binding site" evidence="3">
    <location>
        <position position="284"/>
    </location>
    <ligand>
        <name>dimethylallyl diphosphate</name>
        <dbReference type="ChEBI" id="CHEBI:57623"/>
    </ligand>
</feature>
<gene>
    <name evidence="4" type="ORF">CNMCM6805_004605</name>
</gene>
<dbReference type="OrthoDB" id="5392033at2759"/>
<sequence>MTPLIATASVVAPRLEEKRSKGVQLTTGGQPTTLPSSIVHASNIPTNDDIEAWWKGCGLLFERFLQAGKYTIHQQFQYLLFLRNHLIPALGPHPQKWRSTITRSGLPIEYSINFQTDGKPTLRIGFEPVSILSGNSADRYNQLAPADLTSVLGKLPLLADFDARLYHHFTNDFALSKADEASLQQQGVTPEKGHVVSQAAFGFDLKGDRIAVKGYVFCGRKALATHTPVGEFIASSVAPITPLTGSCAAFALVHEYMTETSGYNEFTFLSWDCIERTQSRLKIYGVHNEVTPRKLAEMWTLGGRLEGIPEIMQGLQLALKLWLALGLDEADDCAYTGRFDDGITSGDGEVSSPILWNFEFNPGKRYPLPKAYFPIHGRQSDRHVAGALGRFFGELGWKNLAEGYTEMVEGLYPDRDISQTSRLQSWLSFAFTEESGPYMSVYYHSSDAYPWSE</sequence>
<dbReference type="SFLD" id="SFLDS00036">
    <property type="entry name" value="Aromatic_Prenyltransferase"/>
    <property type="match status" value="1"/>
</dbReference>
<organism evidence="4 5">
    <name type="scientific">Aspergillus fumigatiaffinis</name>
    <dbReference type="NCBI Taxonomy" id="340414"/>
    <lineage>
        <taxon>Eukaryota</taxon>
        <taxon>Fungi</taxon>
        <taxon>Dikarya</taxon>
        <taxon>Ascomycota</taxon>
        <taxon>Pezizomycotina</taxon>
        <taxon>Eurotiomycetes</taxon>
        <taxon>Eurotiomycetidae</taxon>
        <taxon>Eurotiales</taxon>
        <taxon>Aspergillaceae</taxon>
        <taxon>Aspergillus</taxon>
        <taxon>Aspergillus subgen. Fumigati</taxon>
    </lineage>
</organism>